<dbReference type="AlphaFoldDB" id="A0A936F4T8"/>
<reference evidence="12 13" key="1">
    <citation type="submission" date="2020-10" db="EMBL/GenBank/DDBJ databases">
        <title>Connecting structure to function with the recovery of over 1000 high-quality activated sludge metagenome-assembled genomes encoding full-length rRNA genes using long-read sequencing.</title>
        <authorList>
            <person name="Singleton C.M."/>
            <person name="Petriglieri F."/>
            <person name="Kristensen J.M."/>
            <person name="Kirkegaard R.H."/>
            <person name="Michaelsen T.Y."/>
            <person name="Andersen M.H."/>
            <person name="Karst S.M."/>
            <person name="Dueholm M.S."/>
            <person name="Nielsen P.H."/>
            <person name="Albertsen M."/>
        </authorList>
    </citation>
    <scope>NUCLEOTIDE SEQUENCE [LARGE SCALE GENOMIC DNA]</scope>
    <source>
        <strain evidence="12">OdNE_18-Q3-R46-58_MAXAC.008</strain>
    </source>
</reference>
<sequence length="609" mass="68417">MGLSDHLSLTHHGPAIYAQRFGSPATVIALRPDNPLIVQSDRTLLLEVAHPAFEQVRDELARFAELVKSPEHIHTYRITPLSLWNASASGVHCTDMIETLNTWSKYPVPQNLLQEIEDHGTRYGKLRLVAKGDRLALEMDDRGLFWELENQKSLQGLLAEPYPDEKGIFLNTGMRGEVKLQLIRLGHPVQDMAGYKPGDPLPFELSPITKQNGKPFGLRPYQQAAVDVFHAGGGPDGGAGVLVLPCGAGKTVIGIGCMGSLQTHTLVLTTNGTAVKQWKQELLDKTTLTEDQVGLYTGDTKEIKPVTIATYQILTYRRSKTGPFEHFKLFEAANWGLVIYDEVHMLPAPVFRAVAELQAKRRLGLTATLVREDGKEEDVFSLIGPKRVDVPWKMLEKDGFIATAHCLEIRVPLPTDERMEYAVADQRQRFRIASENSLKMVVMDELLAGHPTDNILIIGQYLEQLRIIGERLGAPVLTGQTPEKERESLFRQFREGSLRVLIVSKVANFAIDLPDASVAIQVSGTFGSRQEEAQRLGRILRPKGERNVSYFYSLISSETTEQEFARNRQLFLTEQGYRYLIESRRFDEQRRLSEPTVWKQLRLETSGQS</sequence>
<comment type="caution">
    <text evidence="12">The sequence shown here is derived from an EMBL/GenBank/DDBJ whole genome shotgun (WGS) entry which is preliminary data.</text>
</comment>
<dbReference type="Gene3D" id="3.40.50.300">
    <property type="entry name" value="P-loop containing nucleotide triphosphate hydrolases"/>
    <property type="match status" value="2"/>
</dbReference>
<dbReference type="PRINTS" id="PR00851">
    <property type="entry name" value="XRODRMPGMNTB"/>
</dbReference>
<evidence type="ECO:0000256" key="6">
    <source>
        <dbReference type="ARBA" id="ARBA00023235"/>
    </source>
</evidence>
<evidence type="ECO:0000259" key="11">
    <source>
        <dbReference type="PROSITE" id="PS51194"/>
    </source>
</evidence>
<dbReference type="NCBIfam" id="NF045503">
    <property type="entry name" value="repair_heli_XPB"/>
    <property type="match status" value="1"/>
</dbReference>
<dbReference type="GO" id="GO:0005524">
    <property type="term" value="F:ATP binding"/>
    <property type="evidence" value="ECO:0007669"/>
    <property type="project" value="UniProtKB-KW"/>
</dbReference>
<evidence type="ECO:0000259" key="10">
    <source>
        <dbReference type="PROSITE" id="PS51192"/>
    </source>
</evidence>
<comment type="catalytic activity">
    <reaction evidence="9">
        <text>ATP + H2O = ADP + phosphate + H(+)</text>
        <dbReference type="Rhea" id="RHEA:13065"/>
        <dbReference type="ChEBI" id="CHEBI:15377"/>
        <dbReference type="ChEBI" id="CHEBI:15378"/>
        <dbReference type="ChEBI" id="CHEBI:30616"/>
        <dbReference type="ChEBI" id="CHEBI:43474"/>
        <dbReference type="ChEBI" id="CHEBI:456216"/>
        <dbReference type="EC" id="5.6.2.4"/>
    </reaction>
</comment>
<evidence type="ECO:0000256" key="3">
    <source>
        <dbReference type="ARBA" id="ARBA00022801"/>
    </source>
</evidence>
<evidence type="ECO:0000256" key="4">
    <source>
        <dbReference type="ARBA" id="ARBA00022806"/>
    </source>
</evidence>
<keyword evidence="3" id="KW-0378">Hydrolase</keyword>
<dbReference type="Pfam" id="PF04851">
    <property type="entry name" value="ResIII"/>
    <property type="match status" value="1"/>
</dbReference>
<dbReference type="Pfam" id="PF13625">
    <property type="entry name" value="Helicase_C_3"/>
    <property type="match status" value="1"/>
</dbReference>
<dbReference type="InterPro" id="IPR001650">
    <property type="entry name" value="Helicase_C-like"/>
</dbReference>
<dbReference type="PROSITE" id="PS51194">
    <property type="entry name" value="HELICASE_CTER"/>
    <property type="match status" value="1"/>
</dbReference>
<dbReference type="GO" id="GO:0003677">
    <property type="term" value="F:DNA binding"/>
    <property type="evidence" value="ECO:0007669"/>
    <property type="project" value="InterPro"/>
</dbReference>
<dbReference type="EMBL" id="JADKCH010000034">
    <property type="protein sequence ID" value="MBK8574046.1"/>
    <property type="molecule type" value="Genomic_DNA"/>
</dbReference>
<dbReference type="InterPro" id="IPR027417">
    <property type="entry name" value="P-loop_NTPase"/>
</dbReference>
<dbReference type="InterPro" id="IPR032830">
    <property type="entry name" value="XPB/Ssl2_N"/>
</dbReference>
<dbReference type="InterPro" id="IPR032438">
    <property type="entry name" value="ERCC3_RAD25_C"/>
</dbReference>
<organism evidence="12 13">
    <name type="scientific">Candidatus Geothrix odensensis</name>
    <dbReference type="NCBI Taxonomy" id="2954440"/>
    <lineage>
        <taxon>Bacteria</taxon>
        <taxon>Pseudomonadati</taxon>
        <taxon>Acidobacteriota</taxon>
        <taxon>Holophagae</taxon>
        <taxon>Holophagales</taxon>
        <taxon>Holophagaceae</taxon>
        <taxon>Geothrix</taxon>
    </lineage>
</organism>
<protein>
    <recommendedName>
        <fullName evidence="8">DNA 3'-5' helicase</fullName>
        <ecNumber evidence="8">5.6.2.4</ecNumber>
    </recommendedName>
</protein>
<evidence type="ECO:0000256" key="2">
    <source>
        <dbReference type="ARBA" id="ARBA00022741"/>
    </source>
</evidence>
<dbReference type="CDD" id="cd18789">
    <property type="entry name" value="SF2_C_XPB"/>
    <property type="match status" value="1"/>
</dbReference>
<dbReference type="GO" id="GO:0043138">
    <property type="term" value="F:3'-5' DNA helicase activity"/>
    <property type="evidence" value="ECO:0007669"/>
    <property type="project" value="UniProtKB-EC"/>
</dbReference>
<evidence type="ECO:0000256" key="1">
    <source>
        <dbReference type="ARBA" id="ARBA00006637"/>
    </source>
</evidence>
<dbReference type="GO" id="GO:0016787">
    <property type="term" value="F:hydrolase activity"/>
    <property type="evidence" value="ECO:0007669"/>
    <property type="project" value="UniProtKB-KW"/>
</dbReference>
<feature type="domain" description="Helicase ATP-binding" evidence="10">
    <location>
        <begin position="231"/>
        <end position="387"/>
    </location>
</feature>
<dbReference type="PROSITE" id="PS51192">
    <property type="entry name" value="HELICASE_ATP_BIND_1"/>
    <property type="match status" value="1"/>
</dbReference>
<keyword evidence="6" id="KW-0413">Isomerase</keyword>
<evidence type="ECO:0000256" key="9">
    <source>
        <dbReference type="ARBA" id="ARBA00048988"/>
    </source>
</evidence>
<keyword evidence="4 12" id="KW-0347">Helicase</keyword>
<dbReference type="InterPro" id="IPR014001">
    <property type="entry name" value="Helicase_ATP-bd"/>
</dbReference>
<dbReference type="SMART" id="SM00490">
    <property type="entry name" value="HELICc"/>
    <property type="match status" value="1"/>
</dbReference>
<evidence type="ECO:0000256" key="7">
    <source>
        <dbReference type="ARBA" id="ARBA00034617"/>
    </source>
</evidence>
<keyword evidence="2" id="KW-0547">Nucleotide-binding</keyword>
<dbReference type="Pfam" id="PF16203">
    <property type="entry name" value="ERCC3_RAD25_C"/>
    <property type="match status" value="1"/>
</dbReference>
<feature type="domain" description="Helicase C-terminal" evidence="11">
    <location>
        <begin position="442"/>
        <end position="592"/>
    </location>
</feature>
<evidence type="ECO:0000313" key="13">
    <source>
        <dbReference type="Proteomes" id="UP000709959"/>
    </source>
</evidence>
<dbReference type="InterPro" id="IPR050615">
    <property type="entry name" value="ATP-dep_DNA_Helicase"/>
</dbReference>
<dbReference type="SUPFAM" id="SSF52540">
    <property type="entry name" value="P-loop containing nucleoside triphosphate hydrolases"/>
    <property type="match status" value="2"/>
</dbReference>
<dbReference type="PANTHER" id="PTHR11274:SF0">
    <property type="entry name" value="GENERAL TRANSCRIPTION AND DNA REPAIR FACTOR IIH HELICASE SUBUNIT XPB"/>
    <property type="match status" value="1"/>
</dbReference>
<dbReference type="PANTHER" id="PTHR11274">
    <property type="entry name" value="RAD25/XP-B DNA REPAIR HELICASE"/>
    <property type="match status" value="1"/>
</dbReference>
<dbReference type="SMART" id="SM00487">
    <property type="entry name" value="DEXDc"/>
    <property type="match status" value="1"/>
</dbReference>
<evidence type="ECO:0000313" key="12">
    <source>
        <dbReference type="EMBL" id="MBK8574046.1"/>
    </source>
</evidence>
<accession>A0A936F4T8</accession>
<dbReference type="EC" id="5.6.2.4" evidence="8"/>
<dbReference type="Proteomes" id="UP000709959">
    <property type="component" value="Unassembled WGS sequence"/>
</dbReference>
<evidence type="ECO:0000256" key="8">
    <source>
        <dbReference type="ARBA" id="ARBA00034808"/>
    </source>
</evidence>
<dbReference type="InterPro" id="IPR006935">
    <property type="entry name" value="Helicase/UvrB_N"/>
</dbReference>
<proteinExistence type="inferred from homology"/>
<keyword evidence="5" id="KW-0067">ATP-binding</keyword>
<gene>
    <name evidence="12" type="ORF">IPN91_15815</name>
</gene>
<evidence type="ECO:0000256" key="5">
    <source>
        <dbReference type="ARBA" id="ARBA00022840"/>
    </source>
</evidence>
<comment type="catalytic activity">
    <reaction evidence="7">
        <text>Couples ATP hydrolysis with the unwinding of duplex DNA by translocating in the 3'-5' direction.</text>
        <dbReference type="EC" id="5.6.2.4"/>
    </reaction>
</comment>
<name>A0A936F4T8_9BACT</name>
<comment type="similarity">
    <text evidence="1">Belongs to the helicase family. RAD25/XPB subfamily.</text>
</comment>